<name>A0ABR3V387_HUMIN</name>
<dbReference type="EMBL" id="JAZGSY010000449">
    <property type="protein sequence ID" value="KAL1836195.1"/>
    <property type="molecule type" value="Genomic_DNA"/>
</dbReference>
<organism evidence="2 3">
    <name type="scientific">Humicola insolens</name>
    <name type="common">Soft-rot fungus</name>
    <dbReference type="NCBI Taxonomy" id="85995"/>
    <lineage>
        <taxon>Eukaryota</taxon>
        <taxon>Fungi</taxon>
        <taxon>Dikarya</taxon>
        <taxon>Ascomycota</taxon>
        <taxon>Pezizomycotina</taxon>
        <taxon>Sordariomycetes</taxon>
        <taxon>Sordariomycetidae</taxon>
        <taxon>Sordariales</taxon>
        <taxon>Chaetomiaceae</taxon>
        <taxon>Mycothermus</taxon>
    </lineage>
</organism>
<dbReference type="Proteomes" id="UP001583172">
    <property type="component" value="Unassembled WGS sequence"/>
</dbReference>
<feature type="region of interest" description="Disordered" evidence="1">
    <location>
        <begin position="120"/>
        <end position="150"/>
    </location>
</feature>
<proteinExistence type="predicted"/>
<reference evidence="2 3" key="1">
    <citation type="journal article" date="2024" name="Commun. Biol.">
        <title>Comparative genomic analysis of thermophilic fungi reveals convergent evolutionary adaptations and gene losses.</title>
        <authorList>
            <person name="Steindorff A.S."/>
            <person name="Aguilar-Pontes M.V."/>
            <person name="Robinson A.J."/>
            <person name="Andreopoulos B."/>
            <person name="LaButti K."/>
            <person name="Kuo A."/>
            <person name="Mondo S."/>
            <person name="Riley R."/>
            <person name="Otillar R."/>
            <person name="Haridas S."/>
            <person name="Lipzen A."/>
            <person name="Grimwood J."/>
            <person name="Schmutz J."/>
            <person name="Clum A."/>
            <person name="Reid I.D."/>
            <person name="Moisan M.C."/>
            <person name="Butler G."/>
            <person name="Nguyen T.T.M."/>
            <person name="Dewar K."/>
            <person name="Conant G."/>
            <person name="Drula E."/>
            <person name="Henrissat B."/>
            <person name="Hansel C."/>
            <person name="Singer S."/>
            <person name="Hutchinson M.I."/>
            <person name="de Vries R.P."/>
            <person name="Natvig D.O."/>
            <person name="Powell A.J."/>
            <person name="Tsang A."/>
            <person name="Grigoriev I.V."/>
        </authorList>
    </citation>
    <scope>NUCLEOTIDE SEQUENCE [LARGE SCALE GENOMIC DNA]</scope>
    <source>
        <strain evidence="2 3">CBS 620.91</strain>
    </source>
</reference>
<accession>A0ABR3V387</accession>
<evidence type="ECO:0000313" key="2">
    <source>
        <dbReference type="EMBL" id="KAL1836195.1"/>
    </source>
</evidence>
<feature type="compositionally biased region" description="Basic residues" evidence="1">
    <location>
        <begin position="120"/>
        <end position="129"/>
    </location>
</feature>
<feature type="compositionally biased region" description="Low complexity" evidence="1">
    <location>
        <begin position="138"/>
        <end position="150"/>
    </location>
</feature>
<comment type="caution">
    <text evidence="2">The sequence shown here is derived from an EMBL/GenBank/DDBJ whole genome shotgun (WGS) entry which is preliminary data.</text>
</comment>
<evidence type="ECO:0000256" key="1">
    <source>
        <dbReference type="SAM" id="MobiDB-lite"/>
    </source>
</evidence>
<gene>
    <name evidence="2" type="ORF">VTJ49DRAFT_5462</name>
</gene>
<protein>
    <submittedName>
        <fullName evidence="2">Uncharacterized protein</fullName>
    </submittedName>
</protein>
<evidence type="ECO:0000313" key="3">
    <source>
        <dbReference type="Proteomes" id="UP001583172"/>
    </source>
</evidence>
<sequence length="344" mass="36244">MVAVASLSRVDPLCLFNSCVEQVAGLLDSSPVVYYEACTLAFGAPSTTTYTVDSLVYTATKTEMYTDIIITLSTTTDVSTTTARSSTTISDVATVTSTVVVTETQTRTVTPAAAAKKRTAPVKRSRRGCAGHSPVIPSPSTDATASSTSTEVISATASPIPSNCANLEEFSSACQCITAVSDVYVTVTVTEATSTGTITANTESTAIPSTSTVVEIVVDTTTVTERSTITIFTRTTTEVTTSTTTAIVTATDSPNIEGWWVVVSPPKWAGKYLTQHNQGNTFLSDTPNNQIGIPRGGGQPFSVGDRFKHKMFVHRWLTSNNLSPLLSKMQGADGDLPMNCSPTT</sequence>
<keyword evidence="3" id="KW-1185">Reference proteome</keyword>